<reference evidence="3" key="1">
    <citation type="journal article" date="2020" name="Stud. Mycol.">
        <title>101 Dothideomycetes genomes: a test case for predicting lifestyles and emergence of pathogens.</title>
        <authorList>
            <person name="Haridas S."/>
            <person name="Albert R."/>
            <person name="Binder M."/>
            <person name="Bloem J."/>
            <person name="Labutti K."/>
            <person name="Salamov A."/>
            <person name="Andreopoulos B."/>
            <person name="Baker S."/>
            <person name="Barry K."/>
            <person name="Bills G."/>
            <person name="Bluhm B."/>
            <person name="Cannon C."/>
            <person name="Castanera R."/>
            <person name="Culley D."/>
            <person name="Daum C."/>
            <person name="Ezra D."/>
            <person name="Gonzalez J."/>
            <person name="Henrissat B."/>
            <person name="Kuo A."/>
            <person name="Liang C."/>
            <person name="Lipzen A."/>
            <person name="Lutzoni F."/>
            <person name="Magnuson J."/>
            <person name="Mondo S."/>
            <person name="Nolan M."/>
            <person name="Ohm R."/>
            <person name="Pangilinan J."/>
            <person name="Park H.-J."/>
            <person name="Ramirez L."/>
            <person name="Alfaro M."/>
            <person name="Sun H."/>
            <person name="Tritt A."/>
            <person name="Yoshinaga Y."/>
            <person name="Zwiers L.-H."/>
            <person name="Turgeon B."/>
            <person name="Goodwin S."/>
            <person name="Spatafora J."/>
            <person name="Crous P."/>
            <person name="Grigoriev I."/>
        </authorList>
    </citation>
    <scope>NUCLEOTIDE SEQUENCE</scope>
    <source>
        <strain evidence="3">CBS 125425</strain>
    </source>
</reference>
<organism evidence="3 4">
    <name type="scientific">Polyplosphaeria fusca</name>
    <dbReference type="NCBI Taxonomy" id="682080"/>
    <lineage>
        <taxon>Eukaryota</taxon>
        <taxon>Fungi</taxon>
        <taxon>Dikarya</taxon>
        <taxon>Ascomycota</taxon>
        <taxon>Pezizomycotina</taxon>
        <taxon>Dothideomycetes</taxon>
        <taxon>Pleosporomycetidae</taxon>
        <taxon>Pleosporales</taxon>
        <taxon>Tetraplosphaeriaceae</taxon>
        <taxon>Polyplosphaeria</taxon>
    </lineage>
</organism>
<evidence type="ECO:0000256" key="2">
    <source>
        <dbReference type="SAM" id="Phobius"/>
    </source>
</evidence>
<protein>
    <submittedName>
        <fullName evidence="3">Uncharacterized protein</fullName>
    </submittedName>
</protein>
<comment type="caution">
    <text evidence="3">The sequence shown here is derived from an EMBL/GenBank/DDBJ whole genome shotgun (WGS) entry which is preliminary data.</text>
</comment>
<feature type="compositionally biased region" description="Polar residues" evidence="1">
    <location>
        <begin position="55"/>
        <end position="79"/>
    </location>
</feature>
<feature type="region of interest" description="Disordered" evidence="1">
    <location>
        <begin position="1"/>
        <end position="99"/>
    </location>
</feature>
<dbReference type="AlphaFoldDB" id="A0A9P4V251"/>
<name>A0A9P4V251_9PLEO</name>
<evidence type="ECO:0000256" key="1">
    <source>
        <dbReference type="SAM" id="MobiDB-lite"/>
    </source>
</evidence>
<dbReference type="Proteomes" id="UP000799444">
    <property type="component" value="Unassembled WGS sequence"/>
</dbReference>
<feature type="transmembrane region" description="Helical" evidence="2">
    <location>
        <begin position="187"/>
        <end position="209"/>
    </location>
</feature>
<dbReference type="EMBL" id="ML996169">
    <property type="protein sequence ID" value="KAF2732930.1"/>
    <property type="molecule type" value="Genomic_DNA"/>
</dbReference>
<keyword evidence="4" id="KW-1185">Reference proteome</keyword>
<evidence type="ECO:0000313" key="4">
    <source>
        <dbReference type="Proteomes" id="UP000799444"/>
    </source>
</evidence>
<keyword evidence="2" id="KW-0812">Transmembrane</keyword>
<sequence length="336" mass="35180">MVLSRFTWPTAAGTGHSTHSAAMSHSQSTHSNPQSSSYQSDKTAESIKTLRASDGATSTAGSKSMQASQTAGSIKTPTVTHPGLHAPSAPLRPTSIIEQPSLPSNTGFVGAPIAISSKMAIGTVESVYTPPLSTTFALFTPTIIESVSTTTPTIEETVTTTYFTTVESIPTTGPTAHPEAISSNAKAAIGAGVGLGTLLVIFLIAFGIWRYLDIQKERADDEESRDGGAATAERDTSPSNQDLNPQPANRHGSVISLTPSLQATAISGIDWADANHNSPSNRVSPTTGSIPVVWSPTLDVTHDSSQMETVRLDSPDTVQPPPAVHRFMSRLGEHAQ</sequence>
<evidence type="ECO:0000313" key="3">
    <source>
        <dbReference type="EMBL" id="KAF2732930.1"/>
    </source>
</evidence>
<keyword evidence="2" id="KW-0472">Membrane</keyword>
<feature type="region of interest" description="Disordered" evidence="1">
    <location>
        <begin position="218"/>
        <end position="253"/>
    </location>
</feature>
<proteinExistence type="predicted"/>
<feature type="compositionally biased region" description="Polar residues" evidence="1">
    <location>
        <begin position="237"/>
        <end position="247"/>
    </location>
</feature>
<gene>
    <name evidence="3" type="ORF">EJ04DRAFT_524912</name>
</gene>
<feature type="compositionally biased region" description="Low complexity" evidence="1">
    <location>
        <begin position="24"/>
        <end position="40"/>
    </location>
</feature>
<accession>A0A9P4V251</accession>
<keyword evidence="2" id="KW-1133">Transmembrane helix</keyword>